<accession>A0A3Q8SF66</accession>
<name>A0A3Q8SF66_9BACL</name>
<dbReference type="Pfam" id="PF00300">
    <property type="entry name" value="His_Phos_1"/>
    <property type="match status" value="1"/>
</dbReference>
<evidence type="ECO:0000313" key="1">
    <source>
        <dbReference type="EMBL" id="AZK49124.1"/>
    </source>
</evidence>
<dbReference type="EMBL" id="CP034248">
    <property type="protein sequence ID" value="AZK49124.1"/>
    <property type="molecule type" value="Genomic_DNA"/>
</dbReference>
<dbReference type="Gene3D" id="3.40.50.1240">
    <property type="entry name" value="Phosphoglycerate mutase-like"/>
    <property type="match status" value="1"/>
</dbReference>
<dbReference type="GO" id="GO:0016791">
    <property type="term" value="F:phosphatase activity"/>
    <property type="evidence" value="ECO:0007669"/>
    <property type="project" value="TreeGrafter"/>
</dbReference>
<protein>
    <submittedName>
        <fullName evidence="1">Histidine phosphatase family protein</fullName>
    </submittedName>
</protein>
<dbReference type="SUPFAM" id="SSF53254">
    <property type="entry name" value="Phosphoglycerate mutase-like"/>
    <property type="match status" value="1"/>
</dbReference>
<keyword evidence="2" id="KW-1185">Reference proteome</keyword>
<dbReference type="PANTHER" id="PTHR48100:SF1">
    <property type="entry name" value="HISTIDINE PHOSPHATASE FAMILY PROTEIN-RELATED"/>
    <property type="match status" value="1"/>
</dbReference>
<evidence type="ECO:0000313" key="2">
    <source>
        <dbReference type="Proteomes" id="UP000273145"/>
    </source>
</evidence>
<dbReference type="KEGG" id="plen:EIM92_18320"/>
<dbReference type="GO" id="GO:0005737">
    <property type="term" value="C:cytoplasm"/>
    <property type="evidence" value="ECO:0007669"/>
    <property type="project" value="TreeGrafter"/>
</dbReference>
<sequence>MKHIYLIRHCRAEGQEPEAQLTLEGKEQAKELVDFFTDIKVERCISSPYVRAVDTITPLCEVRQLELIIEENLKERELSSMHLDNWMDKLRATYDDVDLKFPGGESTREAMNRGAEVINELLRRDESNMVVVTHGALMSLIIGYFDPTFGFDQWSSLSNPDVYRLDFVEQSFHRVTRVWRNN</sequence>
<reference evidence="1 2" key="1">
    <citation type="submission" date="2018-11" db="EMBL/GenBank/DDBJ databases">
        <title>Genome sequencing of Paenibacillus lentus DSM25539(T).</title>
        <authorList>
            <person name="Kook J.-K."/>
            <person name="Park S.-N."/>
            <person name="Lim Y.K."/>
        </authorList>
    </citation>
    <scope>NUCLEOTIDE SEQUENCE [LARGE SCALE GENOMIC DNA]</scope>
    <source>
        <strain evidence="1 2">DSM 25539</strain>
    </source>
</reference>
<dbReference type="InterPro" id="IPR050275">
    <property type="entry name" value="PGM_Phosphatase"/>
</dbReference>
<organism evidence="1 2">
    <name type="scientific">Paenibacillus lentus</name>
    <dbReference type="NCBI Taxonomy" id="1338368"/>
    <lineage>
        <taxon>Bacteria</taxon>
        <taxon>Bacillati</taxon>
        <taxon>Bacillota</taxon>
        <taxon>Bacilli</taxon>
        <taxon>Bacillales</taxon>
        <taxon>Paenibacillaceae</taxon>
        <taxon>Paenibacillus</taxon>
    </lineage>
</organism>
<gene>
    <name evidence="1" type="ORF">EIM92_18320</name>
</gene>
<dbReference type="PANTHER" id="PTHR48100">
    <property type="entry name" value="BROAD-SPECIFICITY PHOSPHATASE YOR283W-RELATED"/>
    <property type="match status" value="1"/>
</dbReference>
<dbReference type="CDD" id="cd07067">
    <property type="entry name" value="HP_PGM_like"/>
    <property type="match status" value="1"/>
</dbReference>
<dbReference type="InterPro" id="IPR013078">
    <property type="entry name" value="His_Pase_superF_clade-1"/>
</dbReference>
<dbReference type="Proteomes" id="UP000273145">
    <property type="component" value="Chromosome"/>
</dbReference>
<dbReference type="AlphaFoldDB" id="A0A3Q8SF66"/>
<dbReference type="OrthoDB" id="512570at2"/>
<dbReference type="SMART" id="SM00855">
    <property type="entry name" value="PGAM"/>
    <property type="match status" value="1"/>
</dbReference>
<proteinExistence type="predicted"/>
<dbReference type="InterPro" id="IPR029033">
    <property type="entry name" value="His_PPase_superfam"/>
</dbReference>